<dbReference type="AlphaFoldDB" id="A0A098SDW0"/>
<evidence type="ECO:0000313" key="2">
    <source>
        <dbReference type="EMBL" id="KGE89798.1"/>
    </source>
</evidence>
<evidence type="ECO:0000313" key="3">
    <source>
        <dbReference type="Proteomes" id="UP000029736"/>
    </source>
</evidence>
<accession>A0A098SDW0</accession>
<reference evidence="2 3" key="1">
    <citation type="journal article" date="2014" name="Int. J. Syst. Evol. Microbiol.">
        <title>Phaeodactylibacter xiamenensis gen. nov., sp. nov., a member of the family Saprospiraceae isolated from the marine alga Phaeodactylum tricornutum.</title>
        <authorList>
            <person name="Chen Z.Jr."/>
            <person name="Lei X."/>
            <person name="Lai Q."/>
            <person name="Li Y."/>
            <person name="Zhang B."/>
            <person name="Zhang J."/>
            <person name="Zhang H."/>
            <person name="Yang L."/>
            <person name="Zheng W."/>
            <person name="Tian Y."/>
            <person name="Yu Z."/>
            <person name="Xu H.Jr."/>
            <person name="Zheng T."/>
        </authorList>
    </citation>
    <scope>NUCLEOTIDE SEQUENCE [LARGE SCALE GENOMIC DNA]</scope>
    <source>
        <strain evidence="2 3">KD52</strain>
    </source>
</reference>
<feature type="region of interest" description="Disordered" evidence="1">
    <location>
        <begin position="1"/>
        <end position="47"/>
    </location>
</feature>
<name>A0A098SDW0_9BACT</name>
<protein>
    <submittedName>
        <fullName evidence="2">Uncharacterized protein</fullName>
    </submittedName>
</protein>
<organism evidence="2 3">
    <name type="scientific">Phaeodactylibacter xiamenensis</name>
    <dbReference type="NCBI Taxonomy" id="1524460"/>
    <lineage>
        <taxon>Bacteria</taxon>
        <taxon>Pseudomonadati</taxon>
        <taxon>Bacteroidota</taxon>
        <taxon>Saprospiria</taxon>
        <taxon>Saprospirales</taxon>
        <taxon>Haliscomenobacteraceae</taxon>
        <taxon>Phaeodactylibacter</taxon>
    </lineage>
</organism>
<gene>
    <name evidence="2" type="ORF">IX84_00285</name>
</gene>
<dbReference type="STRING" id="1524460.IX84_00285"/>
<sequence>MESLFGPTDEQESDKSWFGAQEAGKQDAHEQNNKRSNSGKNFAEDLQSFLQEAFDDSMERQLEERQRRDEAAPAKPSVKKKQRRPMAGLDALIRSTVDPQPESEEDRSRPKRITLSFDPVKLEKLKSIARNQRSLLRDVIDEIVEDYLNRMEANS</sequence>
<evidence type="ECO:0000256" key="1">
    <source>
        <dbReference type="SAM" id="MobiDB-lite"/>
    </source>
</evidence>
<proteinExistence type="predicted"/>
<keyword evidence="3" id="KW-1185">Reference proteome</keyword>
<comment type="caution">
    <text evidence="2">The sequence shown here is derived from an EMBL/GenBank/DDBJ whole genome shotgun (WGS) entry which is preliminary data.</text>
</comment>
<feature type="compositionally biased region" description="Basic and acidic residues" evidence="1">
    <location>
        <begin position="24"/>
        <end position="33"/>
    </location>
</feature>
<feature type="compositionally biased region" description="Basic and acidic residues" evidence="1">
    <location>
        <begin position="59"/>
        <end position="72"/>
    </location>
</feature>
<feature type="region of interest" description="Disordered" evidence="1">
    <location>
        <begin position="59"/>
        <end position="112"/>
    </location>
</feature>
<dbReference type="EMBL" id="JPOS01000002">
    <property type="protein sequence ID" value="KGE89798.1"/>
    <property type="molecule type" value="Genomic_DNA"/>
</dbReference>
<dbReference type="Proteomes" id="UP000029736">
    <property type="component" value="Unassembled WGS sequence"/>
</dbReference>